<reference evidence="1" key="1">
    <citation type="submission" date="2022-03" db="EMBL/GenBank/DDBJ databases">
        <authorList>
            <person name="Lindestad O."/>
        </authorList>
    </citation>
    <scope>NUCLEOTIDE SEQUENCE</scope>
</reference>
<gene>
    <name evidence="1" type="primary">jg22690</name>
    <name evidence="1" type="ORF">PAEG_LOCUS7350</name>
</gene>
<dbReference type="EMBL" id="CAKXAJ010021758">
    <property type="protein sequence ID" value="CAH2226655.1"/>
    <property type="molecule type" value="Genomic_DNA"/>
</dbReference>
<evidence type="ECO:0000313" key="2">
    <source>
        <dbReference type="Proteomes" id="UP000838756"/>
    </source>
</evidence>
<proteinExistence type="predicted"/>
<organism evidence="1 2">
    <name type="scientific">Pararge aegeria aegeria</name>
    <dbReference type="NCBI Taxonomy" id="348720"/>
    <lineage>
        <taxon>Eukaryota</taxon>
        <taxon>Metazoa</taxon>
        <taxon>Ecdysozoa</taxon>
        <taxon>Arthropoda</taxon>
        <taxon>Hexapoda</taxon>
        <taxon>Insecta</taxon>
        <taxon>Pterygota</taxon>
        <taxon>Neoptera</taxon>
        <taxon>Endopterygota</taxon>
        <taxon>Lepidoptera</taxon>
        <taxon>Glossata</taxon>
        <taxon>Ditrysia</taxon>
        <taxon>Papilionoidea</taxon>
        <taxon>Nymphalidae</taxon>
        <taxon>Satyrinae</taxon>
        <taxon>Satyrini</taxon>
        <taxon>Parargina</taxon>
        <taxon>Pararge</taxon>
    </lineage>
</organism>
<sequence length="123" mass="12963">MFQGGSASRGAYGVSGRAAANPPWLLLQAGLLVHVRGGGSRGGRVRGGWRGTFGLPHREGWSPTRRKLETGSFYRLKEIATRRMASCLGESAAATLETLASTSTSPSFAPGLTTRCSLENLTP</sequence>
<protein>
    <submittedName>
        <fullName evidence="1">Jg22690 protein</fullName>
    </submittedName>
</protein>
<dbReference type="Proteomes" id="UP000838756">
    <property type="component" value="Unassembled WGS sequence"/>
</dbReference>
<feature type="non-terminal residue" evidence="1">
    <location>
        <position position="1"/>
    </location>
</feature>
<comment type="caution">
    <text evidence="1">The sequence shown here is derived from an EMBL/GenBank/DDBJ whole genome shotgun (WGS) entry which is preliminary data.</text>
</comment>
<dbReference type="AlphaFoldDB" id="A0A8S4QZC5"/>
<accession>A0A8S4QZC5</accession>
<name>A0A8S4QZC5_9NEOP</name>
<evidence type="ECO:0000313" key="1">
    <source>
        <dbReference type="EMBL" id="CAH2226655.1"/>
    </source>
</evidence>
<keyword evidence="2" id="KW-1185">Reference proteome</keyword>